<reference evidence="1 2" key="1">
    <citation type="submission" date="2020-10" db="EMBL/GenBank/DDBJ databases">
        <title>Plant Genome Project.</title>
        <authorList>
            <person name="Zhang R.-G."/>
        </authorList>
    </citation>
    <scope>NUCLEOTIDE SEQUENCE [LARGE SCALE GENOMIC DNA]</scope>
    <source>
        <strain evidence="1">FAFU-HL-1</strain>
        <tissue evidence="1">Leaf</tissue>
    </source>
</reference>
<evidence type="ECO:0000313" key="1">
    <source>
        <dbReference type="EMBL" id="KAF9689139.1"/>
    </source>
</evidence>
<dbReference type="Proteomes" id="UP000657918">
    <property type="component" value="Unassembled WGS sequence"/>
</dbReference>
<sequence>MFLLKGQCHQVPLLVLQARVEELIGVDLDNYAIATAEDCSQRLKTFVNSDVLDALKALNLRERTDRKNPAVALALYDRYFKPSSSSLVKDITSSEVNSSMITYYDGSKISCMKSISGAALEYSHGNVWTLYLPSISD</sequence>
<keyword evidence="2" id="KW-1185">Reference proteome</keyword>
<comment type="caution">
    <text evidence="1">The sequence shown here is derived from an EMBL/GenBank/DDBJ whole genome shotgun (WGS) entry which is preliminary data.</text>
</comment>
<accession>A0A835NAB6</accession>
<protein>
    <submittedName>
        <fullName evidence="1">Uncharacterized protein</fullName>
    </submittedName>
</protein>
<dbReference type="EMBL" id="JADGMS010000001">
    <property type="protein sequence ID" value="KAF9689139.1"/>
    <property type="molecule type" value="Genomic_DNA"/>
</dbReference>
<evidence type="ECO:0000313" key="2">
    <source>
        <dbReference type="Proteomes" id="UP000657918"/>
    </source>
</evidence>
<proteinExistence type="predicted"/>
<dbReference type="OrthoDB" id="827191at2759"/>
<gene>
    <name evidence="1" type="ORF">SADUNF_Sadunf01G0060500</name>
</gene>
<organism evidence="1 2">
    <name type="scientific">Salix dunnii</name>
    <dbReference type="NCBI Taxonomy" id="1413687"/>
    <lineage>
        <taxon>Eukaryota</taxon>
        <taxon>Viridiplantae</taxon>
        <taxon>Streptophyta</taxon>
        <taxon>Embryophyta</taxon>
        <taxon>Tracheophyta</taxon>
        <taxon>Spermatophyta</taxon>
        <taxon>Magnoliopsida</taxon>
        <taxon>eudicotyledons</taxon>
        <taxon>Gunneridae</taxon>
        <taxon>Pentapetalae</taxon>
        <taxon>rosids</taxon>
        <taxon>fabids</taxon>
        <taxon>Malpighiales</taxon>
        <taxon>Salicaceae</taxon>
        <taxon>Saliceae</taxon>
        <taxon>Salix</taxon>
    </lineage>
</organism>
<name>A0A835NAB6_9ROSI</name>
<dbReference type="AlphaFoldDB" id="A0A835NAB6"/>